<dbReference type="InterPro" id="IPR007278">
    <property type="entry name" value="DUF397"/>
</dbReference>
<accession>A0ABW8LX02</accession>
<proteinExistence type="predicted"/>
<sequence>MTDISPLQWRKSSYSNGSGGNCVEMAGLASGGAAIRDSKEPERAVLAFSDRAWRNFVAALRREQVGFE</sequence>
<evidence type="ECO:0000313" key="2">
    <source>
        <dbReference type="EMBL" id="MFK4270408.1"/>
    </source>
</evidence>
<dbReference type="RefSeq" id="WP_404748000.1">
    <property type="nucleotide sequence ID" value="NZ_JBJDQH010000013.1"/>
</dbReference>
<name>A0ABW8LX02_9ACTN</name>
<dbReference type="Pfam" id="PF04149">
    <property type="entry name" value="DUF397"/>
    <property type="match status" value="1"/>
</dbReference>
<feature type="domain" description="DUF397" evidence="1">
    <location>
        <begin position="7"/>
        <end position="61"/>
    </location>
</feature>
<keyword evidence="3" id="KW-1185">Reference proteome</keyword>
<organism evidence="2 3">
    <name type="scientific">Streptomyces milbemycinicus</name>
    <dbReference type="NCBI Taxonomy" id="476552"/>
    <lineage>
        <taxon>Bacteria</taxon>
        <taxon>Bacillati</taxon>
        <taxon>Actinomycetota</taxon>
        <taxon>Actinomycetes</taxon>
        <taxon>Kitasatosporales</taxon>
        <taxon>Streptomycetaceae</taxon>
        <taxon>Streptomyces</taxon>
    </lineage>
</organism>
<dbReference type="EMBL" id="JBJDQH010000013">
    <property type="protein sequence ID" value="MFK4270408.1"/>
    <property type="molecule type" value="Genomic_DNA"/>
</dbReference>
<gene>
    <name evidence="2" type="ORF">ACI2L5_36580</name>
</gene>
<evidence type="ECO:0000259" key="1">
    <source>
        <dbReference type="Pfam" id="PF04149"/>
    </source>
</evidence>
<evidence type="ECO:0000313" key="3">
    <source>
        <dbReference type="Proteomes" id="UP001620295"/>
    </source>
</evidence>
<reference evidence="2 3" key="1">
    <citation type="submission" date="2024-11" db="EMBL/GenBank/DDBJ databases">
        <title>The Natural Products Discovery Center: Release of the First 8490 Sequenced Strains for Exploring Actinobacteria Biosynthetic Diversity.</title>
        <authorList>
            <person name="Kalkreuter E."/>
            <person name="Kautsar S.A."/>
            <person name="Yang D."/>
            <person name="Bader C.D."/>
            <person name="Teijaro C.N."/>
            <person name="Fluegel L."/>
            <person name="Davis C.M."/>
            <person name="Simpson J.R."/>
            <person name="Lauterbach L."/>
            <person name="Steele A.D."/>
            <person name="Gui C."/>
            <person name="Meng S."/>
            <person name="Li G."/>
            <person name="Viehrig K."/>
            <person name="Ye F."/>
            <person name="Su P."/>
            <person name="Kiefer A.F."/>
            <person name="Nichols A."/>
            <person name="Cepeda A.J."/>
            <person name="Yan W."/>
            <person name="Fan B."/>
            <person name="Jiang Y."/>
            <person name="Adhikari A."/>
            <person name="Zheng C.-J."/>
            <person name="Schuster L."/>
            <person name="Cowan T.M."/>
            <person name="Smanski M.J."/>
            <person name="Chevrette M.G."/>
            <person name="De Carvalho L.P.S."/>
            <person name="Shen B."/>
        </authorList>
    </citation>
    <scope>NUCLEOTIDE SEQUENCE [LARGE SCALE GENOMIC DNA]</scope>
    <source>
        <strain evidence="2 3">NPDC020863</strain>
    </source>
</reference>
<dbReference type="Proteomes" id="UP001620295">
    <property type="component" value="Unassembled WGS sequence"/>
</dbReference>
<protein>
    <submittedName>
        <fullName evidence="2">DUF397 domain-containing protein</fullName>
    </submittedName>
</protein>
<comment type="caution">
    <text evidence="2">The sequence shown here is derived from an EMBL/GenBank/DDBJ whole genome shotgun (WGS) entry which is preliminary data.</text>
</comment>